<evidence type="ECO:0000313" key="1">
    <source>
        <dbReference type="EMBL" id="CAD7227203.1"/>
    </source>
</evidence>
<name>A0A7R8WDN6_9CRUS</name>
<protein>
    <submittedName>
        <fullName evidence="1">Uncharacterized protein</fullName>
    </submittedName>
</protein>
<gene>
    <name evidence="1" type="ORF">CTOB1V02_LOCUS5112</name>
</gene>
<accession>A0A7R8WDN6</accession>
<dbReference type="EMBL" id="OB661068">
    <property type="protein sequence ID" value="CAD7227203.1"/>
    <property type="molecule type" value="Genomic_DNA"/>
</dbReference>
<proteinExistence type="predicted"/>
<sequence length="935" mass="107943">MLLRTSSRTASKLLFSSPIKSKAHSPRCGCGRIMQWEKNYLVPRIWFSTSQTDFEFNGAHDFVFNSSPTPEAMEFIMDIERRHRTVIPSETHDDLLESIKSALSINEVLNLLEEKKNETPCPLTSSHLIQAFISIWDLQKIIFYCPSLLSSAELIARKQQLWHLVASHPTFLWLVQSLLENINELSDDALSCLALFLPRMCASNDAERLVEEAMKNLTSRIYSLPLECLSRMVSALNQHAFKELDGLRSDLLRATELHVSEAKTADQFKNLVISYMNIPELPIDVVERLTIRIEEVFDETNHFQGEPANSLIKICTFLSHSRWLHKTEGIVEQLLDHVLNHLDDLDPLALNQIPTIYYFVQAPVSYVHKYVTHMARRLTSDQPWSMTLALSVVLPYVRKEVMRKRLLPLTESFCSEYKIKDVTYPEIVLLGRIVSWMDGISEKSLDRVLDRAADVFQGSLVEEGKCRPKSSLMLQWMETERRRLCKDMIRVYMHPGIFHRRGTGPGRQKWDALLFTKGQQQLLESMEETDSHHRTETWMNEEWSLLLAFRIASNEVAFPGPVLNRILHGISTYNDGAVLSLSQGLEQRMMSHKRHSPQFHRQLLQISRALNERTKVLVSSSPSLRSLIQLGQGVRCRRQLSGTDLFSGILNEMHRHFPDQLTSKAVYELCLILLGFRIRDDVLLEDMKFTRASRIVRSVLWLALTQNLGEELIRTLFSVKFLESVDAELKDIVNSFWSLRKIKIQTDEIREAMCLLNRVVCLEYPEAQVPWFHKQYCETKREQDVLPKNVPHSFRDSVDHTLSTCVGGAHFLERCPDLPYGLSVEYLCYLDKQGKFWDTVSVDESVVNTANLNRLAIRLLPSRNSDRELQWRTDGTSDEGNLQLERRHLEILGFHVLDIPLGLWSSLALSEECAKREWLNQQLRMSTKEKKATML</sequence>
<dbReference type="OrthoDB" id="385235at2759"/>
<reference evidence="1" key="1">
    <citation type="submission" date="2020-11" db="EMBL/GenBank/DDBJ databases">
        <authorList>
            <person name="Tran Van P."/>
        </authorList>
    </citation>
    <scope>NUCLEOTIDE SEQUENCE</scope>
</reference>
<dbReference type="Pfam" id="PF08368">
    <property type="entry name" value="FAST_2"/>
    <property type="match status" value="1"/>
</dbReference>
<organism evidence="1">
    <name type="scientific">Cyprideis torosa</name>
    <dbReference type="NCBI Taxonomy" id="163714"/>
    <lineage>
        <taxon>Eukaryota</taxon>
        <taxon>Metazoa</taxon>
        <taxon>Ecdysozoa</taxon>
        <taxon>Arthropoda</taxon>
        <taxon>Crustacea</taxon>
        <taxon>Oligostraca</taxon>
        <taxon>Ostracoda</taxon>
        <taxon>Podocopa</taxon>
        <taxon>Podocopida</taxon>
        <taxon>Cytherocopina</taxon>
        <taxon>Cytheroidea</taxon>
        <taxon>Cytherideidae</taxon>
        <taxon>Cyprideis</taxon>
    </lineage>
</organism>
<dbReference type="InterPro" id="IPR013579">
    <property type="entry name" value="FAST_2"/>
</dbReference>
<dbReference type="AlphaFoldDB" id="A0A7R8WDN6"/>